<comment type="subcellular location">
    <subcellularLocation>
        <location evidence="1">Nucleus</location>
    </subcellularLocation>
</comment>
<feature type="domain" description="RSE1/DDB1/CPSF1 first beta-propeller" evidence="6">
    <location>
        <begin position="23"/>
        <end position="414"/>
    </location>
</feature>
<dbReference type="OMA" id="PRATGHW"/>
<evidence type="ECO:0008006" key="10">
    <source>
        <dbReference type="Google" id="ProtNLM"/>
    </source>
</evidence>
<dbReference type="InterPro" id="IPR050358">
    <property type="entry name" value="RSE1/DDB1/CFT1"/>
</dbReference>
<dbReference type="GO" id="GO:0005686">
    <property type="term" value="C:U2 snRNP"/>
    <property type="evidence" value="ECO:0007669"/>
    <property type="project" value="EnsemblFungi"/>
</dbReference>
<dbReference type="InterPro" id="IPR058543">
    <property type="entry name" value="Beta-prop_RSE1/DDB1/CPSF1_2nd"/>
</dbReference>
<accession>J7S0P8</accession>
<dbReference type="GeneID" id="34526816"/>
<feature type="domain" description="RSE1/DDB1/CPSF1 second beta-propeller" evidence="7">
    <location>
        <begin position="458"/>
        <end position="797"/>
    </location>
</feature>
<reference evidence="9" key="2">
    <citation type="submission" date="2012-08" db="EMBL/GenBank/DDBJ databases">
        <title>Genome sequence of Kazachstania naganishii.</title>
        <authorList>
            <person name="Gordon J.L."/>
            <person name="Armisen D."/>
            <person name="Proux-Wera E."/>
            <person name="OhEigeartaigh S.S."/>
            <person name="Byrne K.P."/>
            <person name="Wolfe K.H."/>
        </authorList>
    </citation>
    <scope>NUCLEOTIDE SEQUENCE [LARGE SCALE GENOMIC DNA]</scope>
    <source>
        <strain evidence="9">ATCC MYA-139 / BCRC 22969 / CBS 8797 / CCRC 22969 / KCTC 17520 / NBRC 10181 / NCYC 3082</strain>
    </source>
</reference>
<dbReference type="RefSeq" id="XP_022465338.1">
    <property type="nucleotide sequence ID" value="XM_022608887.1"/>
</dbReference>
<dbReference type="PANTHER" id="PTHR10644">
    <property type="entry name" value="DNA REPAIR/RNA PROCESSING CPSF FAMILY"/>
    <property type="match status" value="1"/>
</dbReference>
<dbReference type="Gene3D" id="2.130.10.10">
    <property type="entry name" value="YVTN repeat-like/Quinoprotein amine dehydrogenase"/>
    <property type="match status" value="2"/>
</dbReference>
<evidence type="ECO:0000313" key="9">
    <source>
        <dbReference type="Proteomes" id="UP000006310"/>
    </source>
</evidence>
<dbReference type="EMBL" id="HE978320">
    <property type="protein sequence ID" value="CCK71092.1"/>
    <property type="molecule type" value="Genomic_DNA"/>
</dbReference>
<dbReference type="Proteomes" id="UP000006310">
    <property type="component" value="Chromosome 7"/>
</dbReference>
<keyword evidence="9" id="KW-1185">Reference proteome</keyword>
<dbReference type="Pfam" id="PF23726">
    <property type="entry name" value="Beta-prop_RSE1_2nd"/>
    <property type="match status" value="1"/>
</dbReference>
<dbReference type="GO" id="GO:0071004">
    <property type="term" value="C:U2-type prespliceosome"/>
    <property type="evidence" value="ECO:0007669"/>
    <property type="project" value="EnsemblFungi"/>
</dbReference>
<reference evidence="8 9" key="1">
    <citation type="journal article" date="2011" name="Proc. Natl. Acad. Sci. U.S.A.">
        <title>Evolutionary erosion of yeast sex chromosomes by mating-type switching accidents.</title>
        <authorList>
            <person name="Gordon J.L."/>
            <person name="Armisen D."/>
            <person name="Proux-Wera E."/>
            <person name="Oheigeartaigh S.S."/>
            <person name="Byrne K.P."/>
            <person name="Wolfe K.H."/>
        </authorList>
    </citation>
    <scope>NUCLEOTIDE SEQUENCE [LARGE SCALE GENOMIC DNA]</scope>
    <source>
        <strain evidence="9">ATCC MYA-139 / BCRC 22969 / CBS 8797 / CCRC 22969 / KCTC 17520 / NBRC 10181 / NCYC 3082</strain>
    </source>
</reference>
<name>J7S0P8_HUIN7</name>
<feature type="compositionally biased region" description="Acidic residues" evidence="4">
    <location>
        <begin position="827"/>
        <end position="839"/>
    </location>
</feature>
<sequence>MPVQESDVVLYHLSLQRQSNYVASCTGRFAELPGHEVAPGVGSRLQLFLATETCLELFNVADGRLERLASWPLFASIKTIAAWIPVGATPRDVLLVTSDAGNLTLLSVERDDSATHGFRLETLVNESMHRSGMRRVSPIAYSAVDRRQRCAMVSALEKFKLCYMLGSGATTTASPPLLSSPLEIVRTGYITQDLVSCDMEYTDNPVFAALEILKTTTHLIFYMVDLNLNHIIKKADFELPEAQYDLILALPNLNRYGIRTNVNETDEFTNPFVILANDTAIWIRDMQGQFNIELKLPRRTNATAETHSIITGVTHTLKDKFFVLLQNELGDLFKLQIERDPQNGDKPKCSCTYFDTIPRATKLHIFSNGYMFLHAEYNDNALLQIESLGSMEFKIETEYTPRTQEQENLSVVERQLNLNPLLSANVDPGVPFKIITNTSDGEARLLTNAVKLKSLITAPLPPNPKKIWALKTNIGNEYHELLVIAFNSLTTFLKTSGDSIENLNLPSPPAFIMKHDQTLHIATLTPNYIIQVCRNLFVQVRTDTFKCVHTWYPPAGIHIVSAASTQTQLALALSNSEIIYFEIYPETNTLIESTKILTMESKIKSISLDITSNRSIFMVVATEEDQLVSIVKVQSQSPQFMEVVSLQRQGDAINEVLLVESVIHIGLMNGVYVRSTMSLRDSEIVASSEKYIGGKPITMSFITETLLTLRGTTEYDESDDEEEDEKTEDKGDLTSAVLIHSNSTWISYEKNQFTYIRPLSLPTSVKTITTLSQFKTDNIKRNGCCCLSSSGELVIGNVQDFIFNDHWFNMSSVNYSVDGNQKIEPDAGGEEEEEEEDIDEKLPLPAFRGKKVLRLSDMSLLLENSIEKSGSVRVSVVDHLGNVVPNSKSAQNYQILAIAYCYTGAIVSFTAGTSHLVLSTDTYPNLLTYKINILKSKNKKRSFNLELVYETTIGKSIRTLSSFGSMLLVVVYGQVVLFGAGKKQLLKKSITKLPPSIKEMTAFDCWEDHRIAIGDIHQSVTVMDFDQDLNTFIPVADDVVKRFVTCLKFLDNTTVIGGDRFGNIWTLRVPTIVDGVYQQQKLPGNLLEVAKKLVLKNHFYVNDIPTEIFVNHAVQNSDRPVVIYTGIQGTIGALIPLLTKNQIKTIKKLETSVANIESLLFKDSSVKLLEDGDKEIVPEEESWINKGNAIKESPEGYSSIVGRDHTAYRSYYAPSLNIIDGDLCETFVNFSEDEQGIICKSINKKISHKEVLGLINEFRTNHM</sequence>
<dbReference type="GO" id="GO:0000245">
    <property type="term" value="P:spliceosomal complex assembly"/>
    <property type="evidence" value="ECO:0007669"/>
    <property type="project" value="EnsemblFungi"/>
</dbReference>
<dbReference type="Pfam" id="PF03178">
    <property type="entry name" value="CPSF_A"/>
    <property type="match status" value="1"/>
</dbReference>
<dbReference type="InterPro" id="IPR015943">
    <property type="entry name" value="WD40/YVTN_repeat-like_dom_sf"/>
</dbReference>
<dbReference type="OrthoDB" id="436637at2759"/>
<keyword evidence="3" id="KW-0539">Nucleus</keyword>
<feature type="region of interest" description="Disordered" evidence="4">
    <location>
        <begin position="820"/>
        <end position="839"/>
    </location>
</feature>
<dbReference type="STRING" id="1071383.J7S0P8"/>
<evidence type="ECO:0000259" key="7">
    <source>
        <dbReference type="Pfam" id="PF23726"/>
    </source>
</evidence>
<dbReference type="HOGENOM" id="CLU_003246_0_1_1"/>
<keyword evidence="2" id="KW-0507">mRNA processing</keyword>
<proteinExistence type="predicted"/>
<evidence type="ECO:0000313" key="8">
    <source>
        <dbReference type="EMBL" id="CCK71092.1"/>
    </source>
</evidence>
<evidence type="ECO:0000256" key="4">
    <source>
        <dbReference type="SAM" id="MobiDB-lite"/>
    </source>
</evidence>
<dbReference type="GO" id="GO:0030620">
    <property type="term" value="F:U2 snRNA binding"/>
    <property type="evidence" value="ECO:0007669"/>
    <property type="project" value="EnsemblFungi"/>
</dbReference>
<evidence type="ECO:0000259" key="6">
    <source>
        <dbReference type="Pfam" id="PF10433"/>
    </source>
</evidence>
<dbReference type="GO" id="GO:0000974">
    <property type="term" value="C:Prp19 complex"/>
    <property type="evidence" value="ECO:0007669"/>
    <property type="project" value="EnsemblFungi"/>
</dbReference>
<gene>
    <name evidence="8" type="primary">KNAG0G00350</name>
    <name evidence="8" type="ordered locus">KNAG_0G00350</name>
</gene>
<dbReference type="InterPro" id="IPR004871">
    <property type="entry name" value="RSE1/DDB1/CPSF1_C"/>
</dbReference>
<feature type="domain" description="RSE1/DDB1/CPSF1 C-terminal" evidence="5">
    <location>
        <begin position="929"/>
        <end position="1228"/>
    </location>
</feature>
<organism evidence="8 9">
    <name type="scientific">Huiozyma naganishii (strain ATCC MYA-139 / BCRC 22969 / CBS 8797 / KCTC 17520 / NBRC 10181 / NCYC 3082 / Yp74L-3)</name>
    <name type="common">Yeast</name>
    <name type="synonym">Kazachstania naganishii</name>
    <dbReference type="NCBI Taxonomy" id="1071383"/>
    <lineage>
        <taxon>Eukaryota</taxon>
        <taxon>Fungi</taxon>
        <taxon>Dikarya</taxon>
        <taxon>Ascomycota</taxon>
        <taxon>Saccharomycotina</taxon>
        <taxon>Saccharomycetes</taxon>
        <taxon>Saccharomycetales</taxon>
        <taxon>Saccharomycetaceae</taxon>
        <taxon>Huiozyma</taxon>
    </lineage>
</organism>
<feature type="compositionally biased region" description="Acidic residues" evidence="4">
    <location>
        <begin position="714"/>
        <end position="726"/>
    </location>
</feature>
<protein>
    <recommendedName>
        <fullName evidence="10">DNA damage-binding protein 1</fullName>
    </recommendedName>
</protein>
<feature type="region of interest" description="Disordered" evidence="4">
    <location>
        <begin position="712"/>
        <end position="731"/>
    </location>
</feature>
<dbReference type="KEGG" id="kng:KNAG_0G00350"/>
<dbReference type="eggNOG" id="KOG1898">
    <property type="taxonomic scope" value="Eukaryota"/>
</dbReference>
<dbReference type="InterPro" id="IPR018846">
    <property type="entry name" value="Beta-prop_RSE1/DDB1/CPSF1_1st"/>
</dbReference>
<evidence type="ECO:0000256" key="3">
    <source>
        <dbReference type="ARBA" id="ARBA00023242"/>
    </source>
</evidence>
<dbReference type="Pfam" id="PF10433">
    <property type="entry name" value="Beta-prop_RSE1_1st"/>
    <property type="match status" value="1"/>
</dbReference>
<dbReference type="AlphaFoldDB" id="J7S0P8"/>
<evidence type="ECO:0000259" key="5">
    <source>
        <dbReference type="Pfam" id="PF03178"/>
    </source>
</evidence>
<evidence type="ECO:0000256" key="1">
    <source>
        <dbReference type="ARBA" id="ARBA00004123"/>
    </source>
</evidence>
<evidence type="ECO:0000256" key="2">
    <source>
        <dbReference type="ARBA" id="ARBA00022664"/>
    </source>
</evidence>